<reference evidence="1 2" key="1">
    <citation type="submission" date="2019-09" db="EMBL/GenBank/DDBJ databases">
        <title>Draft genome of the ectomycorrhizal ascomycete Sphaerosporella brunnea.</title>
        <authorList>
            <consortium name="DOE Joint Genome Institute"/>
            <person name="Benucci G.M."/>
            <person name="Marozzi G."/>
            <person name="Antonielli L."/>
            <person name="Sanchez S."/>
            <person name="Marco P."/>
            <person name="Wang X."/>
            <person name="Falini L.B."/>
            <person name="Barry K."/>
            <person name="Haridas S."/>
            <person name="Lipzen A."/>
            <person name="Labutti K."/>
            <person name="Grigoriev I.V."/>
            <person name="Murat C."/>
            <person name="Martin F."/>
            <person name="Albertini E."/>
            <person name="Donnini D."/>
            <person name="Bonito G."/>
        </authorList>
    </citation>
    <scope>NUCLEOTIDE SEQUENCE [LARGE SCALE GENOMIC DNA]</scope>
    <source>
        <strain evidence="1 2">Sb_GMNB300</strain>
    </source>
</reference>
<accession>A0A5J5EUQ0</accession>
<comment type="caution">
    <text evidence="1">The sequence shown here is derived from an EMBL/GenBank/DDBJ whole genome shotgun (WGS) entry which is preliminary data.</text>
</comment>
<dbReference type="AlphaFoldDB" id="A0A5J5EUQ0"/>
<sequence length="386" mass="43248">MPQKLRPNEKKCEATQGTILVLGAFRTRTGEVNIGPYDNLQTRCVLILGVPVLVCSLHQALAAILTLSLPLYPASTPPDTLSRLLLHLSGLVAQPLLPKTKWGRLKEELQFYNRHQLLQSLGVPRDHLQAPYALITPMEDQFSEVYAIMLRHRQCRNMKAVAVLRRFAVDAAERHGRYETPAWIVKPDMTPRVAAMAQQAGRMIRLGSRAVIPQISQVFGNCGEDIVFLIAAARPSLVVHSVSVDTKMCISWLQAGHTPGSRLPSDGYGFKAAIEEGFVSKIEVGGEQADDIYEKMVSDEIRNSFGLERIWFNGVYRSNLFNVLLVQCSAGLFIFTDGFEYGRLVHTDIEKGVELLTQEWRQDEFLGQWREAGETYDPEAEGVEVR</sequence>
<organism evidence="1 2">
    <name type="scientific">Sphaerosporella brunnea</name>
    <dbReference type="NCBI Taxonomy" id="1250544"/>
    <lineage>
        <taxon>Eukaryota</taxon>
        <taxon>Fungi</taxon>
        <taxon>Dikarya</taxon>
        <taxon>Ascomycota</taxon>
        <taxon>Pezizomycotina</taxon>
        <taxon>Pezizomycetes</taxon>
        <taxon>Pezizales</taxon>
        <taxon>Pyronemataceae</taxon>
        <taxon>Sphaerosporella</taxon>
    </lineage>
</organism>
<evidence type="ECO:0000313" key="1">
    <source>
        <dbReference type="EMBL" id="KAA8903091.1"/>
    </source>
</evidence>
<dbReference type="Proteomes" id="UP000326924">
    <property type="component" value="Unassembled WGS sequence"/>
</dbReference>
<keyword evidence="2" id="KW-1185">Reference proteome</keyword>
<evidence type="ECO:0000313" key="2">
    <source>
        <dbReference type="Proteomes" id="UP000326924"/>
    </source>
</evidence>
<gene>
    <name evidence="1" type="ORF">FN846DRAFT_985947</name>
</gene>
<dbReference type="OrthoDB" id="10625092at2759"/>
<name>A0A5J5EUQ0_9PEZI</name>
<dbReference type="InParanoid" id="A0A5J5EUQ0"/>
<proteinExistence type="predicted"/>
<dbReference type="EMBL" id="VXIS01000122">
    <property type="protein sequence ID" value="KAA8903091.1"/>
    <property type="molecule type" value="Genomic_DNA"/>
</dbReference>
<protein>
    <submittedName>
        <fullName evidence="1">Uncharacterized protein</fullName>
    </submittedName>
</protein>